<dbReference type="GO" id="GO:0047134">
    <property type="term" value="F:protein-disulfide reductase [NAD(P)H] activity"/>
    <property type="evidence" value="ECO:0007669"/>
    <property type="project" value="TreeGrafter"/>
</dbReference>
<comment type="subcellular location">
    <subcellularLocation>
        <location evidence="1 11">Cytoplasm</location>
    </subcellularLocation>
</comment>
<name>A0A402CFY8_RHOWR</name>
<dbReference type="GO" id="GO:0003677">
    <property type="term" value="F:DNA binding"/>
    <property type="evidence" value="ECO:0007669"/>
    <property type="project" value="UniProtKB-UniRule"/>
</dbReference>
<dbReference type="PANTHER" id="PTHR38839">
    <property type="entry name" value="TRANSCRIPTIONAL REGULATOR WHID-RELATED"/>
    <property type="match status" value="1"/>
</dbReference>
<dbReference type="PROSITE" id="PS51674">
    <property type="entry name" value="4FE4S_WBL"/>
    <property type="match status" value="1"/>
</dbReference>
<keyword evidence="5 11" id="KW-0408">Iron</keyword>
<comment type="caution">
    <text evidence="13">The sequence shown here is derived from an EMBL/GenBank/DDBJ whole genome shotgun (WGS) entry which is preliminary data.</text>
</comment>
<evidence type="ECO:0000256" key="11">
    <source>
        <dbReference type="HAMAP-Rule" id="MF_01479"/>
    </source>
</evidence>
<comment type="PTM">
    <text evidence="11">Upon Fe-S cluster removal intramolecular disulfide bonds are formed.</text>
</comment>
<keyword evidence="3 11" id="KW-0004">4Fe-4S</keyword>
<feature type="binding site" evidence="11">
    <location>
        <position position="51"/>
    </location>
    <ligand>
        <name>[4Fe-4S] cluster</name>
        <dbReference type="ChEBI" id="CHEBI:49883"/>
    </ligand>
</feature>
<dbReference type="InterPro" id="IPR034768">
    <property type="entry name" value="4FE4S_WBL"/>
</dbReference>
<evidence type="ECO:0000256" key="3">
    <source>
        <dbReference type="ARBA" id="ARBA00022485"/>
    </source>
</evidence>
<dbReference type="HAMAP" id="MF_01479">
    <property type="entry name" value="WhiB"/>
    <property type="match status" value="1"/>
</dbReference>
<dbReference type="GO" id="GO:0045454">
    <property type="term" value="P:cell redox homeostasis"/>
    <property type="evidence" value="ECO:0007669"/>
    <property type="project" value="TreeGrafter"/>
</dbReference>
<comment type="similarity">
    <text evidence="2 11">Belongs to the WhiB family.</text>
</comment>
<dbReference type="InterPro" id="IPR003482">
    <property type="entry name" value="Whib"/>
</dbReference>
<dbReference type="AlphaFoldDB" id="A0A402CFY8"/>
<dbReference type="GO" id="GO:0045892">
    <property type="term" value="P:negative regulation of DNA-templated transcription"/>
    <property type="evidence" value="ECO:0007669"/>
    <property type="project" value="TreeGrafter"/>
</dbReference>
<evidence type="ECO:0000256" key="7">
    <source>
        <dbReference type="ARBA" id="ARBA00023015"/>
    </source>
</evidence>
<evidence type="ECO:0000256" key="9">
    <source>
        <dbReference type="ARBA" id="ARBA00023157"/>
    </source>
</evidence>
<evidence type="ECO:0000256" key="10">
    <source>
        <dbReference type="ARBA" id="ARBA00023163"/>
    </source>
</evidence>
<dbReference type="OrthoDB" id="4954884at2"/>
<dbReference type="GO" id="GO:0035731">
    <property type="term" value="F:dinitrosyl-iron complex binding"/>
    <property type="evidence" value="ECO:0007669"/>
    <property type="project" value="UniProtKB-UniRule"/>
</dbReference>
<keyword evidence="4 11" id="KW-0479">Metal-binding</keyword>
<evidence type="ECO:0000256" key="2">
    <source>
        <dbReference type="ARBA" id="ARBA00006597"/>
    </source>
</evidence>
<dbReference type="GO" id="GO:0005737">
    <property type="term" value="C:cytoplasm"/>
    <property type="evidence" value="ECO:0007669"/>
    <property type="project" value="UniProtKB-SubCell"/>
</dbReference>
<protein>
    <recommendedName>
        <fullName evidence="11">Transcriptional regulator WhiB</fullName>
    </recommendedName>
</protein>
<evidence type="ECO:0000313" key="13">
    <source>
        <dbReference type="EMBL" id="GCE42467.1"/>
    </source>
</evidence>
<evidence type="ECO:0000259" key="12">
    <source>
        <dbReference type="PROSITE" id="PS51674"/>
    </source>
</evidence>
<feature type="binding site" evidence="11">
    <location>
        <position position="57"/>
    </location>
    <ligand>
        <name>[4Fe-4S] cluster</name>
        <dbReference type="ChEBI" id="CHEBI:49883"/>
    </ligand>
</feature>
<keyword evidence="6 11" id="KW-0411">Iron-sulfur</keyword>
<feature type="binding site" evidence="11">
    <location>
        <position position="25"/>
    </location>
    <ligand>
        <name>[4Fe-4S] cluster</name>
        <dbReference type="ChEBI" id="CHEBI:49883"/>
    </ligand>
</feature>
<dbReference type="GO" id="GO:0046872">
    <property type="term" value="F:metal ion binding"/>
    <property type="evidence" value="ECO:0007669"/>
    <property type="project" value="UniProtKB-KW"/>
</dbReference>
<keyword evidence="8 11" id="KW-0238">DNA-binding</keyword>
<evidence type="ECO:0000256" key="8">
    <source>
        <dbReference type="ARBA" id="ARBA00023125"/>
    </source>
</evidence>
<evidence type="ECO:0000256" key="4">
    <source>
        <dbReference type="ARBA" id="ARBA00022723"/>
    </source>
</evidence>
<dbReference type="GO" id="GO:0051539">
    <property type="term" value="F:4 iron, 4 sulfur cluster binding"/>
    <property type="evidence" value="ECO:0007669"/>
    <property type="project" value="UniProtKB-UniRule"/>
</dbReference>
<keyword evidence="9 11" id="KW-1015">Disulfide bond</keyword>
<reference evidence="13 14" key="1">
    <citation type="submission" date="2018-11" db="EMBL/GenBank/DDBJ databases">
        <title>Microbial catabolism of amino acid.</title>
        <authorList>
            <person name="Hibi M."/>
            <person name="Ogawa J."/>
        </authorList>
    </citation>
    <scope>NUCLEOTIDE SEQUENCE [LARGE SCALE GENOMIC DNA]</scope>
    <source>
        <strain evidence="13 14">C31-06</strain>
    </source>
</reference>
<evidence type="ECO:0000313" key="14">
    <source>
        <dbReference type="Proteomes" id="UP000287519"/>
    </source>
</evidence>
<feature type="domain" description="4Fe-4S Wbl-type" evidence="12">
    <location>
        <begin position="24"/>
        <end position="81"/>
    </location>
</feature>
<keyword evidence="11" id="KW-0963">Cytoplasm</keyword>
<dbReference type="Proteomes" id="UP000287519">
    <property type="component" value="Unassembled WGS sequence"/>
</dbReference>
<gene>
    <name evidence="11" type="primary">whiB</name>
    <name evidence="13" type="ORF">Rhow_006406</name>
</gene>
<organism evidence="13 14">
    <name type="scientific">Rhodococcus wratislaviensis</name>
    <name type="common">Tsukamurella wratislaviensis</name>
    <dbReference type="NCBI Taxonomy" id="44752"/>
    <lineage>
        <taxon>Bacteria</taxon>
        <taxon>Bacillati</taxon>
        <taxon>Actinomycetota</taxon>
        <taxon>Actinomycetes</taxon>
        <taxon>Mycobacteriales</taxon>
        <taxon>Nocardiaceae</taxon>
        <taxon>Rhodococcus</taxon>
    </lineage>
</organism>
<evidence type="ECO:0000256" key="1">
    <source>
        <dbReference type="ARBA" id="ARBA00004496"/>
    </source>
</evidence>
<proteinExistence type="inferred from homology"/>
<keyword evidence="7 11" id="KW-0805">Transcription regulation</keyword>
<comment type="function">
    <text evidence="11">Acts as a transcriptional regulator. Probably redox-responsive. The apo- but not holo-form probably binds DNA.</text>
</comment>
<accession>A0A402CFY8</accession>
<comment type="cofactor">
    <cofactor evidence="11">
        <name>[4Fe-4S] cluster</name>
        <dbReference type="ChEBI" id="CHEBI:49883"/>
    </cofactor>
    <text evidence="11">Binds 1 [4Fe-4S] cluster per subunit. Following nitrosylation of the [4Fe-4S] cluster binds 1 [4Fe-8(NO)] cluster per subunit.</text>
</comment>
<dbReference type="EMBL" id="BHYM01000057">
    <property type="protein sequence ID" value="GCE42467.1"/>
    <property type="molecule type" value="Genomic_DNA"/>
</dbReference>
<sequence>MLRERPVQLPRPLISEWDWQRNARCRSVDVDVFYDGETLSEVAAKAICADCPVIEECRDYAITANEPHGIWGGLSPSERVQHRWRQGVVVRVGLTRQCTL</sequence>
<dbReference type="Pfam" id="PF02467">
    <property type="entry name" value="Whib"/>
    <property type="match status" value="1"/>
</dbReference>
<feature type="binding site" evidence="11">
    <location>
        <position position="48"/>
    </location>
    <ligand>
        <name>[4Fe-4S] cluster</name>
        <dbReference type="ChEBI" id="CHEBI:49883"/>
    </ligand>
</feature>
<keyword evidence="14" id="KW-1185">Reference proteome</keyword>
<dbReference type="RefSeq" id="WP_124394413.1">
    <property type="nucleotide sequence ID" value="NZ_BHYM01000057.1"/>
</dbReference>
<comment type="PTM">
    <text evidence="11">The Fe-S cluster can be nitrosylated by nitric oxide (NO).</text>
</comment>
<evidence type="ECO:0000256" key="6">
    <source>
        <dbReference type="ARBA" id="ARBA00023014"/>
    </source>
</evidence>
<evidence type="ECO:0000256" key="5">
    <source>
        <dbReference type="ARBA" id="ARBA00023004"/>
    </source>
</evidence>
<keyword evidence="10 11" id="KW-0804">Transcription</keyword>